<protein>
    <submittedName>
        <fullName evidence="1">11424_t:CDS:1</fullName>
    </submittedName>
</protein>
<dbReference type="EMBL" id="CAJVPM010000413">
    <property type="protein sequence ID" value="CAG8443874.1"/>
    <property type="molecule type" value="Genomic_DNA"/>
</dbReference>
<proteinExistence type="predicted"/>
<evidence type="ECO:0000313" key="1">
    <source>
        <dbReference type="EMBL" id="CAG8443874.1"/>
    </source>
</evidence>
<accession>A0ACA9JZJ8</accession>
<keyword evidence="2" id="KW-1185">Reference proteome</keyword>
<organism evidence="1 2">
    <name type="scientific">Scutellospora calospora</name>
    <dbReference type="NCBI Taxonomy" id="85575"/>
    <lineage>
        <taxon>Eukaryota</taxon>
        <taxon>Fungi</taxon>
        <taxon>Fungi incertae sedis</taxon>
        <taxon>Mucoromycota</taxon>
        <taxon>Glomeromycotina</taxon>
        <taxon>Glomeromycetes</taxon>
        <taxon>Diversisporales</taxon>
        <taxon>Gigasporaceae</taxon>
        <taxon>Scutellospora</taxon>
    </lineage>
</organism>
<dbReference type="Proteomes" id="UP000789860">
    <property type="component" value="Unassembled WGS sequence"/>
</dbReference>
<sequence length="426" mass="47715">MEDTKFILSIDGGGIRGIIPAKIIAYIEKTVTEKIKEENPEVNIKCADLFDIIAGTSTGSILALSLTVPNDNNRPTYDGEFMVKFYKENGNHVFPSFSTFKHVTKVLKSAEELMSKTENLVENFVTMGRSIEQKITKSNETESKVEKRTSFFGLGWLMGGSGNETKNEIVTKSKTVDENKDKIKTTDITVSTTEETEGEATLGLIKPKYTPDGLESLLETYFGESKINKTVNDVGIFITAYNITSCERTFFTEKDDFRIQDVIRASSAAPTFFPAKEISSNLYVDGGVFMNNPTTRAYLEARKRFPKSKFVVVSLGTGYYKTSLNDLGNSGALQWLLPIIDLLMDVEVANHDDTMKLLAELDGVKYYRIQPNLDEKPNMSDVSKEEVEKLTNLGDETIKDPTYKLDEIVDLLVDKCKKKKIYPTVN</sequence>
<gene>
    <name evidence="1" type="ORF">SCALOS_LOCUS804</name>
</gene>
<comment type="caution">
    <text evidence="1">The sequence shown here is derived from an EMBL/GenBank/DDBJ whole genome shotgun (WGS) entry which is preliminary data.</text>
</comment>
<evidence type="ECO:0000313" key="2">
    <source>
        <dbReference type="Proteomes" id="UP000789860"/>
    </source>
</evidence>
<reference evidence="1" key="1">
    <citation type="submission" date="2021-06" db="EMBL/GenBank/DDBJ databases">
        <authorList>
            <person name="Kallberg Y."/>
            <person name="Tangrot J."/>
            <person name="Rosling A."/>
        </authorList>
    </citation>
    <scope>NUCLEOTIDE SEQUENCE</scope>
    <source>
        <strain evidence="1">AU212A</strain>
    </source>
</reference>
<name>A0ACA9JZJ8_9GLOM</name>